<dbReference type="STRING" id="383855.M3A1G5"/>
<dbReference type="OrthoDB" id="5986190at2759"/>
<reference evidence="1 2" key="1">
    <citation type="journal article" date="2012" name="PLoS Pathog.">
        <title>Diverse lifestyles and strategies of plant pathogenesis encoded in the genomes of eighteen Dothideomycetes fungi.</title>
        <authorList>
            <person name="Ohm R.A."/>
            <person name="Feau N."/>
            <person name="Henrissat B."/>
            <person name="Schoch C.L."/>
            <person name="Horwitz B.A."/>
            <person name="Barry K.W."/>
            <person name="Condon B.J."/>
            <person name="Copeland A.C."/>
            <person name="Dhillon B."/>
            <person name="Glaser F."/>
            <person name="Hesse C.N."/>
            <person name="Kosti I."/>
            <person name="LaButti K."/>
            <person name="Lindquist E.A."/>
            <person name="Lucas S."/>
            <person name="Salamov A.A."/>
            <person name="Bradshaw R.E."/>
            <person name="Ciuffetti L."/>
            <person name="Hamelin R.C."/>
            <person name="Kema G.H.J."/>
            <person name="Lawrence C."/>
            <person name="Scott J.A."/>
            <person name="Spatafora J.W."/>
            <person name="Turgeon B.G."/>
            <person name="de Wit P.J.G.M."/>
            <person name="Zhong S."/>
            <person name="Goodwin S.B."/>
            <person name="Grigoriev I.V."/>
        </authorList>
    </citation>
    <scope>NUCLEOTIDE SEQUENCE [LARGE SCALE GENOMIC DNA]</scope>
    <source>
        <strain evidence="1 2">CIRAD86</strain>
    </source>
</reference>
<dbReference type="RefSeq" id="XP_007925512.1">
    <property type="nucleotide sequence ID" value="XM_007927321.1"/>
</dbReference>
<organism evidence="1 2">
    <name type="scientific">Pseudocercospora fijiensis (strain CIRAD86)</name>
    <name type="common">Black leaf streak disease fungus</name>
    <name type="synonym">Mycosphaerella fijiensis</name>
    <dbReference type="NCBI Taxonomy" id="383855"/>
    <lineage>
        <taxon>Eukaryota</taxon>
        <taxon>Fungi</taxon>
        <taxon>Dikarya</taxon>
        <taxon>Ascomycota</taxon>
        <taxon>Pezizomycotina</taxon>
        <taxon>Dothideomycetes</taxon>
        <taxon>Dothideomycetidae</taxon>
        <taxon>Mycosphaerellales</taxon>
        <taxon>Mycosphaerellaceae</taxon>
        <taxon>Pseudocercospora</taxon>
    </lineage>
</organism>
<dbReference type="KEGG" id="pfj:MYCFIDRAFT_173885"/>
<evidence type="ECO:0000313" key="1">
    <source>
        <dbReference type="EMBL" id="EME85014.1"/>
    </source>
</evidence>
<protein>
    <submittedName>
        <fullName evidence="1">Uncharacterized protein</fullName>
    </submittedName>
</protein>
<evidence type="ECO:0000313" key="2">
    <source>
        <dbReference type="Proteomes" id="UP000016932"/>
    </source>
</evidence>
<accession>M3A1G5</accession>
<dbReference type="Proteomes" id="UP000016932">
    <property type="component" value="Unassembled WGS sequence"/>
</dbReference>
<sequence length="960" mass="107409">MAPIPIARHTKKILRFGRRHNIASRAILNQNSYGTSRAILNQKSYGSCKNKVVRQFQEQGTTPRPLGSMKIHIPRLATLLDGKALCIRLISAHYYGVTLCTWLKYKARRHAPFNHSSSIPFWIRLSLRSTYLYISNPTRKMKLAIFLLSTLCYLQCDAATAANDLCSGPSGPELLNYPRRQQLHTPPPTLNDGADPLRAIPPIALFGNANVQARLYRVRNDLIGAGPLFSTRLLITNNSGTAVNFRVVRVVNGNAQCLGSARWSVGSQQWTIDNNGGSQVFVDTLRAEKPQGVTVAGAKAVFVYVFDASIEPQTRSFDGTLLASLLAYKFTTQRKEDTFQRSGRCNRMTAPDCCFHPQRMVRPPETSLPGSAQRTQPPPCRTLPRNVLSVNQKGFIDTCPFCICLLDPLVSAANLPPFIYLYAAVDVFAHPPTPLKKGYKEALVPNILDRMLLLPRKRIEHLSVQYLTSEGSTDVSLLKNFSSDPRVDNLCTDYKCLVSRQEPRRRSTMIAALLKARHLCIIGCSLHCSPKHTVPLLPHHHAAQAINHSELYLLSVHTTSPLHDKTLTVSLGVCSPASQAPQSLCLMTTCRPSLNHMALMMYGIAQSAQTRPRMVDGKYETWLTQETCTANGFNYHEEGHCWNNDQQYMNFDQFNKDCQVHAHNGWTEPVWHLIGGWRNEVVKRDSGVVPSRLDALFQPLRSQQTACFRCFKLMSQSAIFATYSKANLLWMHVILLFSANKSAETQGPIIVFNVQRENGALVEASDVVNRAQKSLIHLGSVNLPWPIKGEWENGLATVPTSYAHCTETLITCLQVCIDAGKGEWELCRLLRFLKVAYLSSDRRVSDTYLYACAGDETTSRPEPLTSMSLRAKAFRELGWWDDAAELETKAIAIRSQFLILLGTRLSRTYYVKQVYGSCYVDIRIVFYQTRRSFANDTEQRSLVNHVDPGCSSGISVAPGV</sequence>
<gene>
    <name evidence="1" type="ORF">MYCFIDRAFT_173885</name>
</gene>
<dbReference type="GeneID" id="19333080"/>
<proteinExistence type="predicted"/>
<dbReference type="VEuPathDB" id="FungiDB:MYCFIDRAFT_173885"/>
<dbReference type="HOGENOM" id="CLU_307786_0_0_1"/>
<keyword evidence="2" id="KW-1185">Reference proteome</keyword>
<dbReference type="AlphaFoldDB" id="M3A1G5"/>
<dbReference type="eggNOG" id="ENOG502RHGA">
    <property type="taxonomic scope" value="Eukaryota"/>
</dbReference>
<name>M3A1G5_PSEFD</name>
<dbReference type="EMBL" id="KB446557">
    <property type="protein sequence ID" value="EME85014.1"/>
    <property type="molecule type" value="Genomic_DNA"/>
</dbReference>